<dbReference type="InterPro" id="IPR003594">
    <property type="entry name" value="HATPase_dom"/>
</dbReference>
<protein>
    <submittedName>
        <fullName evidence="6">SpoIIE family protein phosphatase</fullName>
    </submittedName>
</protein>
<dbReference type="InterPro" id="IPR052016">
    <property type="entry name" value="Bact_Sigma-Reg"/>
</dbReference>
<dbReference type="Gene3D" id="3.30.565.10">
    <property type="entry name" value="Histidine kinase-like ATPase, C-terminal domain"/>
    <property type="match status" value="1"/>
</dbReference>
<evidence type="ECO:0000256" key="1">
    <source>
        <dbReference type="ARBA" id="ARBA00022801"/>
    </source>
</evidence>
<dbReference type="Gene3D" id="3.30.450.40">
    <property type="match status" value="2"/>
</dbReference>
<comment type="caution">
    <text evidence="6">The sequence shown here is derived from an EMBL/GenBank/DDBJ whole genome shotgun (WGS) entry which is preliminary data.</text>
</comment>
<dbReference type="Gene3D" id="3.60.40.10">
    <property type="entry name" value="PPM-type phosphatase domain"/>
    <property type="match status" value="1"/>
</dbReference>
<dbReference type="RefSeq" id="WP_166283735.1">
    <property type="nucleotide sequence ID" value="NZ_JAANNP010000027.1"/>
</dbReference>
<dbReference type="SMART" id="SM00065">
    <property type="entry name" value="GAF"/>
    <property type="match status" value="2"/>
</dbReference>
<keyword evidence="7" id="KW-1185">Reference proteome</keyword>
<dbReference type="Pfam" id="PF13492">
    <property type="entry name" value="GAF_3"/>
    <property type="match status" value="1"/>
</dbReference>
<proteinExistence type="predicted"/>
<feature type="region of interest" description="Disordered" evidence="3">
    <location>
        <begin position="1"/>
        <end position="40"/>
    </location>
</feature>
<feature type="domain" description="GAF" evidence="4">
    <location>
        <begin position="82"/>
        <end position="232"/>
    </location>
</feature>
<dbReference type="Pfam" id="PF07228">
    <property type="entry name" value="SpoIIE"/>
    <property type="match status" value="1"/>
</dbReference>
<reference evidence="6 7" key="1">
    <citation type="submission" date="2020-03" db="EMBL/GenBank/DDBJ databases">
        <title>Two novel Motilibacter sp.</title>
        <authorList>
            <person name="Liu S."/>
        </authorList>
    </citation>
    <scope>NUCLEOTIDE SEQUENCE [LARGE SCALE GENOMIC DNA]</scope>
    <source>
        <strain evidence="6 7">E257</strain>
    </source>
</reference>
<sequence length="775" mass="80208">MTGGPARTGGEEPAEPTEPSGPTRPADPPPPEPSPDGSELAGLAALHAAYQRERAGREDAERAVRSAAVLQAVTGALSGAHDMTAVAEVVSRVARTGVGAAGSFVARLHRSGGRFELLGTDGLSGPTAQAWRSMPADRDLPPGEALLTRSPVLVRTRAERDARFPRIMAGPNDDPGSFAALPLLDAGSVVGVVNFSWRQEGQIDVVGVELLTALAAQCAQALERARLYEAERAARQRAEEAVERLRVLQSLTARLSGAVDGASVGAVILSSAMTALDARGGVVYRLDERRGTLSPLASRGRSGPQPGPALPVAASGPIARALRLGAPVVAGADPEQVCIPLVLEARQVGVLCLDVPDGTAVAVEDRAFLDAVAGICAQALERAELFDRAHDTATTLQRSMLPRRPPAVPGLEVAVRYRPVGGRTWVGGDFYDVFALGPGRWGVVIGDVSGKGVEAAALTAVARYTVRAVAPAAVSPAQVLAQLNAAVLDWADGEDRFCTVAYLEVRPGPPARVSLAVGGHPLPTLVPAQGGVRPVGVAGTAIGLVAGATSADVDVDLAPGEALVLVTDGALEARRPDGSWADDLVTRVLSTPGPTGAPAGRDAEEIADRVERAVLDVQAGLPRDDLAVVVLRVPDASEPRPATLAMTLECAPESVARARRRTREFVAAATARTDPDADAAEVAALLVSEVVTNAVVHARTSAGLRIELADDRARIEVGDASPLAPVRREADSDELGGRGLLLLDRLAAAWGVEQSAEGKVVWFEVDLECPEPDAA</sequence>
<dbReference type="Pfam" id="PF13581">
    <property type="entry name" value="HATPase_c_2"/>
    <property type="match status" value="1"/>
</dbReference>
<dbReference type="Pfam" id="PF13185">
    <property type="entry name" value="GAF_2"/>
    <property type="match status" value="1"/>
</dbReference>
<feature type="domain" description="PPM-type phosphatase" evidence="5">
    <location>
        <begin position="408"/>
        <end position="633"/>
    </location>
</feature>
<dbReference type="SUPFAM" id="SSF55781">
    <property type="entry name" value="GAF domain-like"/>
    <property type="match status" value="2"/>
</dbReference>
<gene>
    <name evidence="6" type="ORF">G9H71_16520</name>
</gene>
<evidence type="ECO:0000259" key="5">
    <source>
        <dbReference type="SMART" id="SM00331"/>
    </source>
</evidence>
<dbReference type="InterPro" id="IPR036457">
    <property type="entry name" value="PPM-type-like_dom_sf"/>
</dbReference>
<feature type="coiled-coil region" evidence="2">
    <location>
        <begin position="211"/>
        <end position="248"/>
    </location>
</feature>
<evidence type="ECO:0000259" key="4">
    <source>
        <dbReference type="SMART" id="SM00065"/>
    </source>
</evidence>
<name>A0ABX0GWR9_9ACTN</name>
<evidence type="ECO:0000313" key="6">
    <source>
        <dbReference type="EMBL" id="NHC15386.1"/>
    </source>
</evidence>
<dbReference type="InterPro" id="IPR001932">
    <property type="entry name" value="PPM-type_phosphatase-like_dom"/>
</dbReference>
<accession>A0ABX0GWR9</accession>
<evidence type="ECO:0000256" key="2">
    <source>
        <dbReference type="SAM" id="Coils"/>
    </source>
</evidence>
<feature type="compositionally biased region" description="Pro residues" evidence="3">
    <location>
        <begin position="25"/>
        <end position="34"/>
    </location>
</feature>
<dbReference type="Proteomes" id="UP000800981">
    <property type="component" value="Unassembled WGS sequence"/>
</dbReference>
<keyword evidence="1" id="KW-0378">Hydrolase</keyword>
<dbReference type="PANTHER" id="PTHR43156">
    <property type="entry name" value="STAGE II SPORULATION PROTEIN E-RELATED"/>
    <property type="match status" value="1"/>
</dbReference>
<organism evidence="6 7">
    <name type="scientific">Motilibacter deserti</name>
    <dbReference type="NCBI Taxonomy" id="2714956"/>
    <lineage>
        <taxon>Bacteria</taxon>
        <taxon>Bacillati</taxon>
        <taxon>Actinomycetota</taxon>
        <taxon>Actinomycetes</taxon>
        <taxon>Motilibacterales</taxon>
        <taxon>Motilibacteraceae</taxon>
        <taxon>Motilibacter</taxon>
    </lineage>
</organism>
<dbReference type="SMART" id="SM00331">
    <property type="entry name" value="PP2C_SIG"/>
    <property type="match status" value="1"/>
</dbReference>
<dbReference type="InterPro" id="IPR036890">
    <property type="entry name" value="HATPase_C_sf"/>
</dbReference>
<dbReference type="InterPro" id="IPR003018">
    <property type="entry name" value="GAF"/>
</dbReference>
<feature type="domain" description="GAF" evidence="4">
    <location>
        <begin position="260"/>
        <end position="390"/>
    </location>
</feature>
<dbReference type="InterPro" id="IPR029016">
    <property type="entry name" value="GAF-like_dom_sf"/>
</dbReference>
<dbReference type="CDD" id="cd16936">
    <property type="entry name" value="HATPase_RsbW-like"/>
    <property type="match status" value="1"/>
</dbReference>
<keyword evidence="2" id="KW-0175">Coiled coil</keyword>
<evidence type="ECO:0000313" key="7">
    <source>
        <dbReference type="Proteomes" id="UP000800981"/>
    </source>
</evidence>
<dbReference type="PANTHER" id="PTHR43156:SF2">
    <property type="entry name" value="STAGE II SPORULATION PROTEIN E"/>
    <property type="match status" value="1"/>
</dbReference>
<dbReference type="EMBL" id="JAANNP010000027">
    <property type="protein sequence ID" value="NHC15386.1"/>
    <property type="molecule type" value="Genomic_DNA"/>
</dbReference>
<evidence type="ECO:0000256" key="3">
    <source>
        <dbReference type="SAM" id="MobiDB-lite"/>
    </source>
</evidence>